<dbReference type="EMBL" id="ATHJ01000094">
    <property type="protein sequence ID" value="EPR38807.1"/>
    <property type="molecule type" value="Genomic_DNA"/>
</dbReference>
<keyword evidence="4" id="KW-1185">Reference proteome</keyword>
<sequence length="289" mass="31797">MLYKTMISSVLWIFSLYLVYCVMLFLFQRQIIFPAGMAGPAPGPAAVPGLDIVWFDLDGNRVGAWYLPPADDPKQKRRPVVIFAHGNAELIDGCLEEFSAFTQLGLGLLLVEYPGYGRSRGRPSQAGIDAVYTAAYDWLAARPDVDPHRIVLAGRSLGSGVACQLAAKRSSAAMILISSFTSVRSFAGRYGVPAFLVRDPFDNLAAIRTYPKPLLVFHGLRDDVIPFVHGLDIAAAAPLGRIIRWECAHNDCPPDRRAFFKDIAVFLRDAGVLTTSRGRTIRQGFLREP</sequence>
<proteinExistence type="predicted"/>
<feature type="domain" description="AB hydrolase-1" evidence="2">
    <location>
        <begin position="79"/>
        <end position="179"/>
    </location>
</feature>
<dbReference type="SUPFAM" id="SSF53474">
    <property type="entry name" value="alpha/beta-Hydrolases"/>
    <property type="match status" value="1"/>
</dbReference>
<comment type="caution">
    <text evidence="3">The sequence shown here is derived from an EMBL/GenBank/DDBJ whole genome shotgun (WGS) entry which is preliminary data.</text>
</comment>
<evidence type="ECO:0000256" key="1">
    <source>
        <dbReference type="SAM" id="Phobius"/>
    </source>
</evidence>
<evidence type="ECO:0000313" key="4">
    <source>
        <dbReference type="Proteomes" id="UP000014977"/>
    </source>
</evidence>
<dbReference type="InterPro" id="IPR000073">
    <property type="entry name" value="AB_hydrolase_1"/>
</dbReference>
<gene>
    <name evidence="3" type="ORF">dsmv_0217</name>
</gene>
<dbReference type="Proteomes" id="UP000014977">
    <property type="component" value="Unassembled WGS sequence"/>
</dbReference>
<feature type="transmembrane region" description="Helical" evidence="1">
    <location>
        <begin position="6"/>
        <end position="27"/>
    </location>
</feature>
<reference evidence="3 4" key="1">
    <citation type="journal article" date="2013" name="Genome Announc.">
        <title>Draft genome sequences for three mercury-methylating, sulfate-reducing bacteria.</title>
        <authorList>
            <person name="Brown S.D."/>
            <person name="Hurt R.A.Jr."/>
            <person name="Gilmour C.C."/>
            <person name="Elias D.A."/>
        </authorList>
    </citation>
    <scope>NUCLEOTIDE SEQUENCE [LARGE SCALE GENOMIC DNA]</scope>
    <source>
        <strain evidence="3 4">DSM 2059</strain>
    </source>
</reference>
<dbReference type="PANTHER" id="PTHR12277">
    <property type="entry name" value="ALPHA/BETA HYDROLASE DOMAIN-CONTAINING PROTEIN"/>
    <property type="match status" value="1"/>
</dbReference>
<keyword evidence="1" id="KW-1133">Transmembrane helix</keyword>
<dbReference type="AlphaFoldDB" id="S7TNQ3"/>
<protein>
    <recommendedName>
        <fullName evidence="2">AB hydrolase-1 domain-containing protein</fullName>
    </recommendedName>
</protein>
<organism evidence="3 4">
    <name type="scientific">Desulfococcus multivorans DSM 2059</name>
    <dbReference type="NCBI Taxonomy" id="1121405"/>
    <lineage>
        <taxon>Bacteria</taxon>
        <taxon>Pseudomonadati</taxon>
        <taxon>Thermodesulfobacteriota</taxon>
        <taxon>Desulfobacteria</taxon>
        <taxon>Desulfobacterales</taxon>
        <taxon>Desulfococcaceae</taxon>
        <taxon>Desulfococcus</taxon>
    </lineage>
</organism>
<dbReference type="STRING" id="897.B2D07_04580"/>
<dbReference type="PANTHER" id="PTHR12277:SF79">
    <property type="entry name" value="XAA-PRO DIPEPTIDYL-PEPTIDASE-RELATED"/>
    <property type="match status" value="1"/>
</dbReference>
<keyword evidence="1" id="KW-0472">Membrane</keyword>
<keyword evidence="1" id="KW-0812">Transmembrane</keyword>
<dbReference type="Gene3D" id="3.40.50.1820">
    <property type="entry name" value="alpha/beta hydrolase"/>
    <property type="match status" value="1"/>
</dbReference>
<name>S7TNQ3_DESML</name>
<evidence type="ECO:0000259" key="2">
    <source>
        <dbReference type="Pfam" id="PF00561"/>
    </source>
</evidence>
<dbReference type="eggNOG" id="COG1073">
    <property type="taxonomic scope" value="Bacteria"/>
</dbReference>
<accession>S7TNQ3</accession>
<evidence type="ECO:0000313" key="3">
    <source>
        <dbReference type="EMBL" id="EPR38807.1"/>
    </source>
</evidence>
<dbReference type="InterPro" id="IPR029058">
    <property type="entry name" value="AB_hydrolase_fold"/>
</dbReference>
<dbReference type="Pfam" id="PF00561">
    <property type="entry name" value="Abhydrolase_1"/>
    <property type="match status" value="1"/>
</dbReference>